<dbReference type="OMA" id="KHELMEV"/>
<dbReference type="Pfam" id="PF03106">
    <property type="entry name" value="WRKY"/>
    <property type="match status" value="1"/>
</dbReference>
<dbReference type="AlphaFoldDB" id="A0A5P1E9V9"/>
<sequence>MTSPILSPFPHRYPFIYDPSQCSSLIPLASSPQSTTTMKTLPSISTAAVEELTKGREIAAKLSVVLRKEESSGDSTSAAGGLIEEIISSFSRALDVLGSAESAGDDGIPAMASGDVVGSESCGKKRRSGAVGRGGFRKRKQASQWRTVLSKTCTDDYSWRKYGQKVIHSSKFPRSYFRCTHKYDQGCQAIKQVQVSENDPSNFLMTYIGEHSCNNPNIIPTIIQHNNSIEPSMISFGSNISDITQENPLPPSPLFSKTQENDEEVEVISKNLTPATASSEYFDLPDFGDISGLNSSTGNLDMSFIADSFNFEDDMFSFHQFGDVHLS</sequence>
<dbReference type="SMART" id="SM00774">
    <property type="entry name" value="WRKY"/>
    <property type="match status" value="1"/>
</dbReference>
<evidence type="ECO:0000256" key="1">
    <source>
        <dbReference type="ARBA" id="ARBA00004123"/>
    </source>
</evidence>
<dbReference type="PROSITE" id="PS50811">
    <property type="entry name" value="WRKY"/>
    <property type="match status" value="1"/>
</dbReference>
<evidence type="ECO:0000256" key="5">
    <source>
        <dbReference type="ARBA" id="ARBA00023242"/>
    </source>
</evidence>
<gene>
    <name evidence="8" type="ORF">A4U43_C07F6710</name>
</gene>
<dbReference type="PANTHER" id="PTHR32096:SF146">
    <property type="entry name" value="WRKY TRANSCRIPTION FACTOR 19-RELATED"/>
    <property type="match status" value="1"/>
</dbReference>
<proteinExistence type="predicted"/>
<dbReference type="SMR" id="A0A5P1E9V9"/>
<comment type="subcellular location">
    <subcellularLocation>
        <location evidence="1">Nucleus</location>
    </subcellularLocation>
</comment>
<dbReference type="OrthoDB" id="2021064at2759"/>
<evidence type="ECO:0000256" key="6">
    <source>
        <dbReference type="SAM" id="MobiDB-lite"/>
    </source>
</evidence>
<protein>
    <recommendedName>
        <fullName evidence="7">WRKY domain-containing protein</fullName>
    </recommendedName>
</protein>
<dbReference type="InterPro" id="IPR003657">
    <property type="entry name" value="WRKY_dom"/>
</dbReference>
<name>A0A5P1E9V9_ASPOF</name>
<dbReference type="EMBL" id="CM007387">
    <property type="protein sequence ID" value="ONK62666.1"/>
    <property type="molecule type" value="Genomic_DNA"/>
</dbReference>
<dbReference type="SUPFAM" id="SSF118290">
    <property type="entry name" value="WRKY DNA-binding domain"/>
    <property type="match status" value="1"/>
</dbReference>
<keyword evidence="9" id="KW-1185">Reference proteome</keyword>
<dbReference type="Gene3D" id="2.20.25.80">
    <property type="entry name" value="WRKY domain"/>
    <property type="match status" value="1"/>
</dbReference>
<evidence type="ECO:0000313" key="9">
    <source>
        <dbReference type="Proteomes" id="UP000243459"/>
    </source>
</evidence>
<keyword evidence="4" id="KW-0804">Transcription</keyword>
<keyword evidence="5" id="KW-0539">Nucleus</keyword>
<evidence type="ECO:0000256" key="2">
    <source>
        <dbReference type="ARBA" id="ARBA00023015"/>
    </source>
</evidence>
<feature type="domain" description="WRKY" evidence="7">
    <location>
        <begin position="154"/>
        <end position="216"/>
    </location>
</feature>
<keyword evidence="3" id="KW-0238">DNA-binding</keyword>
<dbReference type="GO" id="GO:0005634">
    <property type="term" value="C:nucleus"/>
    <property type="evidence" value="ECO:0007669"/>
    <property type="project" value="UniProtKB-SubCell"/>
</dbReference>
<dbReference type="GO" id="GO:0003700">
    <property type="term" value="F:DNA-binding transcription factor activity"/>
    <property type="evidence" value="ECO:0007669"/>
    <property type="project" value="InterPro"/>
</dbReference>
<organism evidence="8 9">
    <name type="scientific">Asparagus officinalis</name>
    <name type="common">Garden asparagus</name>
    <dbReference type="NCBI Taxonomy" id="4686"/>
    <lineage>
        <taxon>Eukaryota</taxon>
        <taxon>Viridiplantae</taxon>
        <taxon>Streptophyta</taxon>
        <taxon>Embryophyta</taxon>
        <taxon>Tracheophyta</taxon>
        <taxon>Spermatophyta</taxon>
        <taxon>Magnoliopsida</taxon>
        <taxon>Liliopsida</taxon>
        <taxon>Asparagales</taxon>
        <taxon>Asparagaceae</taxon>
        <taxon>Asparagoideae</taxon>
        <taxon>Asparagus</taxon>
    </lineage>
</organism>
<dbReference type="InterPro" id="IPR036576">
    <property type="entry name" value="WRKY_dom_sf"/>
</dbReference>
<evidence type="ECO:0000256" key="4">
    <source>
        <dbReference type="ARBA" id="ARBA00023163"/>
    </source>
</evidence>
<evidence type="ECO:0000256" key="3">
    <source>
        <dbReference type="ARBA" id="ARBA00023125"/>
    </source>
</evidence>
<dbReference type="Proteomes" id="UP000243459">
    <property type="component" value="Chromosome 7"/>
</dbReference>
<reference evidence="9" key="1">
    <citation type="journal article" date="2017" name="Nat. Commun.">
        <title>The asparagus genome sheds light on the origin and evolution of a young Y chromosome.</title>
        <authorList>
            <person name="Harkess A."/>
            <person name="Zhou J."/>
            <person name="Xu C."/>
            <person name="Bowers J.E."/>
            <person name="Van der Hulst R."/>
            <person name="Ayyampalayam S."/>
            <person name="Mercati F."/>
            <person name="Riccardi P."/>
            <person name="McKain M.R."/>
            <person name="Kakrana A."/>
            <person name="Tang H."/>
            <person name="Ray J."/>
            <person name="Groenendijk J."/>
            <person name="Arikit S."/>
            <person name="Mathioni S.M."/>
            <person name="Nakano M."/>
            <person name="Shan H."/>
            <person name="Telgmann-Rauber A."/>
            <person name="Kanno A."/>
            <person name="Yue Z."/>
            <person name="Chen H."/>
            <person name="Li W."/>
            <person name="Chen Y."/>
            <person name="Xu X."/>
            <person name="Zhang Y."/>
            <person name="Luo S."/>
            <person name="Chen H."/>
            <person name="Gao J."/>
            <person name="Mao Z."/>
            <person name="Pires J.C."/>
            <person name="Luo M."/>
            <person name="Kudrna D."/>
            <person name="Wing R.A."/>
            <person name="Meyers B.C."/>
            <person name="Yi K."/>
            <person name="Kong H."/>
            <person name="Lavrijsen P."/>
            <person name="Sunseri F."/>
            <person name="Falavigna A."/>
            <person name="Ye Y."/>
            <person name="Leebens-Mack J.H."/>
            <person name="Chen G."/>
        </authorList>
    </citation>
    <scope>NUCLEOTIDE SEQUENCE [LARGE SCALE GENOMIC DNA]</scope>
    <source>
        <strain evidence="9">cv. DH0086</strain>
    </source>
</reference>
<evidence type="ECO:0000313" key="8">
    <source>
        <dbReference type="EMBL" id="ONK62666.1"/>
    </source>
</evidence>
<dbReference type="InterPro" id="IPR044810">
    <property type="entry name" value="WRKY_plant"/>
</dbReference>
<dbReference type="GO" id="GO:0000976">
    <property type="term" value="F:transcription cis-regulatory region binding"/>
    <property type="evidence" value="ECO:0007669"/>
    <property type="project" value="TreeGrafter"/>
</dbReference>
<feature type="region of interest" description="Disordered" evidence="6">
    <location>
        <begin position="115"/>
        <end position="137"/>
    </location>
</feature>
<accession>A0A5P1E9V9</accession>
<dbReference type="PANTHER" id="PTHR32096">
    <property type="entry name" value="WRKY TRANSCRIPTION FACTOR 30-RELATED-RELATED"/>
    <property type="match status" value="1"/>
</dbReference>
<evidence type="ECO:0000259" key="7">
    <source>
        <dbReference type="PROSITE" id="PS50811"/>
    </source>
</evidence>
<keyword evidence="2" id="KW-0805">Transcription regulation</keyword>
<dbReference type="Gramene" id="ONK62666">
    <property type="protein sequence ID" value="ONK62666"/>
    <property type="gene ID" value="A4U43_C07F6710"/>
</dbReference>